<evidence type="ECO:0000313" key="2">
    <source>
        <dbReference type="EMBL" id="MBG6084571.1"/>
    </source>
</evidence>
<protein>
    <recommendedName>
        <fullName evidence="1">Septum formation-related domain-containing protein</fullName>
    </recommendedName>
</protein>
<dbReference type="RefSeq" id="WP_196835865.1">
    <property type="nucleotide sequence ID" value="NZ_JADOTZ010000001.1"/>
</dbReference>
<name>A0A931DBN1_9MICC</name>
<gene>
    <name evidence="2" type="ORF">IW252_001338</name>
</gene>
<dbReference type="EMBL" id="JADOTZ010000001">
    <property type="protein sequence ID" value="MBG6084571.1"/>
    <property type="molecule type" value="Genomic_DNA"/>
</dbReference>
<feature type="domain" description="Septum formation-related" evidence="1">
    <location>
        <begin position="61"/>
        <end position="149"/>
    </location>
</feature>
<reference evidence="2" key="1">
    <citation type="submission" date="2020-11" db="EMBL/GenBank/DDBJ databases">
        <title>Sequencing the genomes of 1000 actinobacteria strains.</title>
        <authorList>
            <person name="Klenk H.-P."/>
        </authorList>
    </citation>
    <scope>NUCLEOTIDE SEQUENCE</scope>
    <source>
        <strain evidence="2">DSM 26152</strain>
    </source>
</reference>
<dbReference type="PROSITE" id="PS51257">
    <property type="entry name" value="PROKAR_LIPOPROTEIN"/>
    <property type="match status" value="1"/>
</dbReference>
<organism evidence="2 3">
    <name type="scientific">Zhihengliuella flava</name>
    <dbReference type="NCBI Taxonomy" id="1285193"/>
    <lineage>
        <taxon>Bacteria</taxon>
        <taxon>Bacillati</taxon>
        <taxon>Actinomycetota</taxon>
        <taxon>Actinomycetes</taxon>
        <taxon>Micrococcales</taxon>
        <taxon>Micrococcaceae</taxon>
        <taxon>Zhihengliuella</taxon>
    </lineage>
</organism>
<proteinExistence type="predicted"/>
<evidence type="ECO:0000259" key="1">
    <source>
        <dbReference type="Pfam" id="PF13845"/>
    </source>
</evidence>
<accession>A0A931DBN1</accession>
<dbReference type="Pfam" id="PF13845">
    <property type="entry name" value="Septum_form"/>
    <property type="match status" value="1"/>
</dbReference>
<dbReference type="InterPro" id="IPR026004">
    <property type="entry name" value="Septum_form"/>
</dbReference>
<evidence type="ECO:0000313" key="3">
    <source>
        <dbReference type="Proteomes" id="UP000625033"/>
    </source>
</evidence>
<sequence length="167" mass="17795">MKYGATGGTAAAILVLAAVSGCSDPAVERGDDGQVIGRTSAHVFEVRKGDCVDDPQVISAQQTELTDITLVHCSEPHTAEVYVDLELDGSGAPDEDAFSELFDEHCVEEFSEYVGAEPTHRAVADLGITAFYPTDESWQRGDRLFQCLIVGSEGFPLVGSARDLIDG</sequence>
<dbReference type="Proteomes" id="UP000625033">
    <property type="component" value="Unassembled WGS sequence"/>
</dbReference>
<dbReference type="AlphaFoldDB" id="A0A931DBN1"/>
<comment type="caution">
    <text evidence="2">The sequence shown here is derived from an EMBL/GenBank/DDBJ whole genome shotgun (WGS) entry which is preliminary data.</text>
</comment>
<keyword evidence="3" id="KW-1185">Reference proteome</keyword>